<evidence type="ECO:0000313" key="1">
    <source>
        <dbReference type="EMBL" id="VBB10983.1"/>
    </source>
</evidence>
<proteinExistence type="predicted"/>
<dbReference type="EMBL" id="LR025742">
    <property type="protein sequence ID" value="VBB10983.1"/>
    <property type="molecule type" value="Genomic_DNA"/>
</dbReference>
<keyword evidence="2" id="KW-1185">Reference proteome</keyword>
<evidence type="ECO:0000313" key="2">
    <source>
        <dbReference type="Proteomes" id="UP000268684"/>
    </source>
</evidence>
<sequence length="104" mass="12369">MKVVDHAPPVWFLFEESDTLYFDTACDHGAFGYSWLIELNEDERRRFKEQGRFFLDWLAQDIHNSVPIVERSLSPYKERNRDQELGEKVMEAVKAWRSRGTSSR</sequence>
<name>A0AAJ5N817_9BURK</name>
<organism evidence="1 2">
    <name type="scientific">Burkholderia stabilis</name>
    <dbReference type="NCBI Taxonomy" id="95485"/>
    <lineage>
        <taxon>Bacteria</taxon>
        <taxon>Pseudomonadati</taxon>
        <taxon>Pseudomonadota</taxon>
        <taxon>Betaproteobacteria</taxon>
        <taxon>Burkholderiales</taxon>
        <taxon>Burkholderiaceae</taxon>
        <taxon>Burkholderia</taxon>
        <taxon>Burkholderia cepacia complex</taxon>
    </lineage>
</organism>
<dbReference type="GeneID" id="71053582"/>
<dbReference type="Proteomes" id="UP000268684">
    <property type="component" value="Chromosome I"/>
</dbReference>
<reference evidence="1 2" key="1">
    <citation type="submission" date="2017-11" db="EMBL/GenBank/DDBJ databases">
        <authorList>
            <person name="Seth-Smith MB H."/>
        </authorList>
    </citation>
    <scope>NUCLEOTIDE SEQUENCE [LARGE SCALE GENOMIC DNA]</scope>
    <source>
        <strain evidence="1">E</strain>
    </source>
</reference>
<gene>
    <name evidence="1" type="ORF">BSTAB16_1099</name>
</gene>
<dbReference type="AlphaFoldDB" id="A0AAJ5N817"/>
<protein>
    <submittedName>
        <fullName evidence="1">Uncharacterized protein</fullName>
    </submittedName>
</protein>
<dbReference type="RefSeq" id="WP_122166543.1">
    <property type="nucleotide sequence ID" value="NZ_LR025742.1"/>
</dbReference>
<accession>A0AAJ5N817</accession>